<evidence type="ECO:0000256" key="7">
    <source>
        <dbReference type="ARBA" id="ARBA00023128"/>
    </source>
</evidence>
<dbReference type="PROSITE" id="PS00821">
    <property type="entry name" value="CYTO_HEME_LYASE_1"/>
    <property type="match status" value="1"/>
</dbReference>
<evidence type="ECO:0000313" key="12">
    <source>
        <dbReference type="EMBL" id="KAF8819734.1"/>
    </source>
</evidence>
<dbReference type="EC" id="4.4.1.17" evidence="10"/>
<keyword evidence="4 10" id="KW-0479">Metal-binding</keyword>
<proteinExistence type="inferred from homology"/>
<evidence type="ECO:0000256" key="5">
    <source>
        <dbReference type="ARBA" id="ARBA00022792"/>
    </source>
</evidence>
<accession>A0ABQ7J731</accession>
<dbReference type="PANTHER" id="PTHR12743">
    <property type="entry name" value="CYTOCHROME C1 HEME LYASE"/>
    <property type="match status" value="1"/>
</dbReference>
<name>A0ABQ7J731_9APIC</name>
<feature type="compositionally biased region" description="Polar residues" evidence="11">
    <location>
        <begin position="30"/>
        <end position="44"/>
    </location>
</feature>
<evidence type="ECO:0000256" key="8">
    <source>
        <dbReference type="ARBA" id="ARBA00023136"/>
    </source>
</evidence>
<comment type="function">
    <text evidence="10">Lyase that catalyzes the covalent linking of the heme group to the cytochrome C apoprotein to produce the mature functional cytochrome.</text>
</comment>
<keyword evidence="8 10" id="KW-0472">Membrane</keyword>
<dbReference type="PROSITE" id="PS00822">
    <property type="entry name" value="CYTO_HEME_LYASE_2"/>
    <property type="match status" value="1"/>
</dbReference>
<evidence type="ECO:0000256" key="9">
    <source>
        <dbReference type="ARBA" id="ARBA00023239"/>
    </source>
</evidence>
<keyword evidence="13" id="KW-1185">Reference proteome</keyword>
<evidence type="ECO:0000256" key="11">
    <source>
        <dbReference type="SAM" id="MobiDB-lite"/>
    </source>
</evidence>
<comment type="similarity">
    <text evidence="2 10">Belongs to the cytochrome c-type heme lyase family.</text>
</comment>
<keyword evidence="7 10" id="KW-0496">Mitochondrion</keyword>
<dbReference type="InterPro" id="IPR000511">
    <property type="entry name" value="Holocyt_c/c1_synthase"/>
</dbReference>
<dbReference type="EMBL" id="JADAQX010000620">
    <property type="protein sequence ID" value="KAF8819734.1"/>
    <property type="molecule type" value="Genomic_DNA"/>
</dbReference>
<dbReference type="PANTHER" id="PTHR12743:SF8">
    <property type="entry name" value="PROTEIN HRI1"/>
    <property type="match status" value="1"/>
</dbReference>
<dbReference type="GO" id="GO:0016829">
    <property type="term" value="F:lyase activity"/>
    <property type="evidence" value="ECO:0007669"/>
    <property type="project" value="UniProtKB-KW"/>
</dbReference>
<feature type="region of interest" description="Disordered" evidence="11">
    <location>
        <begin position="1"/>
        <end position="47"/>
    </location>
</feature>
<comment type="caution">
    <text evidence="12">The sequence shown here is derived from an EMBL/GenBank/DDBJ whole genome shotgun (WGS) entry which is preliminary data.</text>
</comment>
<sequence>MVESSAGENAPSCPFNPRQNAESPQRESCPFNSSQNAKSSQMTSCPLYKEDASRWEDTTPLNPLNQMPDVPNRPIDKQNDQLKLSMKRVASSIPKTGASEVWLYPSPQQFYNSLRRKDKEEEPQYMESTVHVHNFVNEVSWKKVLEWEKMHEKHCASPSLTRFIGRSEDLTPTARWHSIFSAKGKPFDRHDWIIDRCGTPVRYVIDFYDDPTATDDLQVKNVFVGHYKV</sequence>
<evidence type="ECO:0000256" key="4">
    <source>
        <dbReference type="ARBA" id="ARBA00022723"/>
    </source>
</evidence>
<evidence type="ECO:0000256" key="2">
    <source>
        <dbReference type="ARBA" id="ARBA00007255"/>
    </source>
</evidence>
<comment type="subcellular location">
    <subcellularLocation>
        <location evidence="1 10">Mitochondrion inner membrane</location>
    </subcellularLocation>
</comment>
<dbReference type="Proteomes" id="UP000823046">
    <property type="component" value="Unassembled WGS sequence"/>
</dbReference>
<evidence type="ECO:0000313" key="13">
    <source>
        <dbReference type="Proteomes" id="UP000823046"/>
    </source>
</evidence>
<protein>
    <recommendedName>
        <fullName evidence="10">Holocytochrome c-type synthase</fullName>
        <ecNumber evidence="10">4.4.1.17</ecNumber>
    </recommendedName>
</protein>
<reference evidence="12 13" key="1">
    <citation type="journal article" date="2020" name="bioRxiv">
        <title>Metabolic contributions of an alphaproteobacterial endosymbiont in the apicomplexan Cardiosporidium cionae.</title>
        <authorList>
            <person name="Hunter E.S."/>
            <person name="Paight C.J."/>
            <person name="Lane C.E."/>
        </authorList>
    </citation>
    <scope>NUCLEOTIDE SEQUENCE [LARGE SCALE GENOMIC DNA]</scope>
    <source>
        <strain evidence="12">ESH_2018</strain>
    </source>
</reference>
<keyword evidence="3 10" id="KW-0349">Heme</keyword>
<keyword evidence="5 10" id="KW-0999">Mitochondrion inner membrane</keyword>
<keyword evidence="6 10" id="KW-0408">Iron</keyword>
<dbReference type="Pfam" id="PF01265">
    <property type="entry name" value="Cyto_heme_lyase"/>
    <property type="match status" value="1"/>
</dbReference>
<evidence type="ECO:0000256" key="6">
    <source>
        <dbReference type="ARBA" id="ARBA00023004"/>
    </source>
</evidence>
<organism evidence="12 13">
    <name type="scientific">Cardiosporidium cionae</name>
    <dbReference type="NCBI Taxonomy" id="476202"/>
    <lineage>
        <taxon>Eukaryota</taxon>
        <taxon>Sar</taxon>
        <taxon>Alveolata</taxon>
        <taxon>Apicomplexa</taxon>
        <taxon>Aconoidasida</taxon>
        <taxon>Nephromycida</taxon>
        <taxon>Cardiosporidium</taxon>
    </lineage>
</organism>
<gene>
    <name evidence="12" type="ORF">IE077_000662</name>
</gene>
<evidence type="ECO:0000256" key="10">
    <source>
        <dbReference type="RuleBase" id="RU363130"/>
    </source>
</evidence>
<comment type="catalytic activity">
    <reaction evidence="10">
        <text>holo-[cytochrome c] = apo-[cytochrome c] + heme b</text>
        <dbReference type="Rhea" id="RHEA:22648"/>
        <dbReference type="Rhea" id="RHEA-COMP:10725"/>
        <dbReference type="Rhea" id="RHEA-COMP:10726"/>
        <dbReference type="ChEBI" id="CHEBI:29950"/>
        <dbReference type="ChEBI" id="CHEBI:60344"/>
        <dbReference type="ChEBI" id="CHEBI:83739"/>
        <dbReference type="EC" id="4.4.1.17"/>
    </reaction>
</comment>
<keyword evidence="9 10" id="KW-0456">Lyase</keyword>
<evidence type="ECO:0000256" key="3">
    <source>
        <dbReference type="ARBA" id="ARBA00022617"/>
    </source>
</evidence>
<evidence type="ECO:0000256" key="1">
    <source>
        <dbReference type="ARBA" id="ARBA00004273"/>
    </source>
</evidence>